<name>K0T425_THAOC</name>
<dbReference type="Gene3D" id="1.25.10.10">
    <property type="entry name" value="Leucine-rich Repeat Variant"/>
    <property type="match status" value="1"/>
</dbReference>
<organism evidence="2 3">
    <name type="scientific">Thalassiosira oceanica</name>
    <name type="common">Marine diatom</name>
    <dbReference type="NCBI Taxonomy" id="159749"/>
    <lineage>
        <taxon>Eukaryota</taxon>
        <taxon>Sar</taxon>
        <taxon>Stramenopiles</taxon>
        <taxon>Ochrophyta</taxon>
        <taxon>Bacillariophyta</taxon>
        <taxon>Coscinodiscophyceae</taxon>
        <taxon>Thalassiosirophycidae</taxon>
        <taxon>Thalassiosirales</taxon>
        <taxon>Thalassiosiraceae</taxon>
        <taxon>Thalassiosira</taxon>
    </lineage>
</organism>
<keyword evidence="3" id="KW-1185">Reference proteome</keyword>
<feature type="domain" description="PUL" evidence="1">
    <location>
        <begin position="1"/>
        <end position="221"/>
    </location>
</feature>
<evidence type="ECO:0000313" key="3">
    <source>
        <dbReference type="Proteomes" id="UP000266841"/>
    </source>
</evidence>
<protein>
    <recommendedName>
        <fullName evidence="1">PUL domain-containing protein</fullName>
    </recommendedName>
</protein>
<dbReference type="InterPro" id="IPR013535">
    <property type="entry name" value="PUL_dom"/>
</dbReference>
<dbReference type="PROSITE" id="PS51396">
    <property type="entry name" value="PUL"/>
    <property type="match status" value="1"/>
</dbReference>
<accession>K0T425</accession>
<dbReference type="eggNOG" id="KOG0301">
    <property type="taxonomic scope" value="Eukaryota"/>
</dbReference>
<dbReference type="InterPro" id="IPR011989">
    <property type="entry name" value="ARM-like"/>
</dbReference>
<dbReference type="Pfam" id="PF08324">
    <property type="entry name" value="PUL"/>
    <property type="match status" value="1"/>
</dbReference>
<feature type="non-terminal residue" evidence="2">
    <location>
        <position position="221"/>
    </location>
</feature>
<dbReference type="Proteomes" id="UP000266841">
    <property type="component" value="Unassembled WGS sequence"/>
</dbReference>
<evidence type="ECO:0000313" key="2">
    <source>
        <dbReference type="EMBL" id="EJK71889.1"/>
    </source>
</evidence>
<dbReference type="EMBL" id="AGNL01006633">
    <property type="protein sequence ID" value="EJK71889.1"/>
    <property type="molecule type" value="Genomic_DNA"/>
</dbReference>
<dbReference type="OrthoDB" id="10265988at2759"/>
<dbReference type="AlphaFoldDB" id="K0T425"/>
<reference evidence="2 3" key="1">
    <citation type="journal article" date="2012" name="Genome Biol.">
        <title>Genome and low-iron response of an oceanic diatom adapted to chronic iron limitation.</title>
        <authorList>
            <person name="Lommer M."/>
            <person name="Specht M."/>
            <person name="Roy A.S."/>
            <person name="Kraemer L."/>
            <person name="Andreson R."/>
            <person name="Gutowska M.A."/>
            <person name="Wolf J."/>
            <person name="Bergner S.V."/>
            <person name="Schilhabel M.B."/>
            <person name="Klostermeier U.C."/>
            <person name="Beiko R.G."/>
            <person name="Rosenstiel P."/>
            <person name="Hippler M."/>
            <person name="Laroche J."/>
        </authorList>
    </citation>
    <scope>NUCLEOTIDE SEQUENCE [LARGE SCALE GENOMIC DNA]</scope>
    <source>
        <strain evidence="2 3">CCMP1005</strain>
    </source>
</reference>
<gene>
    <name evidence="2" type="ORF">THAOC_06627</name>
</gene>
<proteinExistence type="predicted"/>
<comment type="caution">
    <text evidence="2">The sequence shown here is derived from an EMBL/GenBank/DDBJ whole genome shotgun (WGS) entry which is preliminary data.</text>
</comment>
<sequence length="221" mass="22382">MRGYKTFDSGADPKGLSRVVSKVRELNASSPRPLPPSLADDALDSLASVLAATSRYHSSSVPDAGLEAVRRMVSDWDAASAFPALDLARIAVLHPDASSSGRRGYWDDVLSSAMGLCESLGPGGCRSEVAVPMLTMRLVANSYRGGPGSSSSAGAAAERALGCVALCSESSNRNVRLGAATALLNATSHMASSGQTGGTAAAAAAAGRAVEVAASMLRSGR</sequence>
<evidence type="ECO:0000259" key="1">
    <source>
        <dbReference type="PROSITE" id="PS51396"/>
    </source>
</evidence>